<organism evidence="1 3">
    <name type="scientific">Vigna unguiculata</name>
    <name type="common">Cowpea</name>
    <dbReference type="NCBI Taxonomy" id="3917"/>
    <lineage>
        <taxon>Eukaryota</taxon>
        <taxon>Viridiplantae</taxon>
        <taxon>Streptophyta</taxon>
        <taxon>Embryophyta</taxon>
        <taxon>Tracheophyta</taxon>
        <taxon>Spermatophyta</taxon>
        <taxon>Magnoliopsida</taxon>
        <taxon>eudicotyledons</taxon>
        <taxon>Gunneridae</taxon>
        <taxon>Pentapetalae</taxon>
        <taxon>rosids</taxon>
        <taxon>fabids</taxon>
        <taxon>Fabales</taxon>
        <taxon>Fabaceae</taxon>
        <taxon>Papilionoideae</taxon>
        <taxon>50 kb inversion clade</taxon>
        <taxon>NPAAA clade</taxon>
        <taxon>indigoferoid/millettioid clade</taxon>
        <taxon>Phaseoleae</taxon>
        <taxon>Vigna</taxon>
    </lineage>
</organism>
<protein>
    <submittedName>
        <fullName evidence="1">Uncharacterized protein</fullName>
    </submittedName>
</protein>
<dbReference type="EMBL" id="CP039352">
    <property type="protein sequence ID" value="QCE03666.1"/>
    <property type="molecule type" value="Genomic_DNA"/>
</dbReference>
<keyword evidence="3" id="KW-1185">Reference proteome</keyword>
<evidence type="ECO:0000313" key="2">
    <source>
        <dbReference type="EMBL" id="QCE03666.1"/>
    </source>
</evidence>
<evidence type="ECO:0000313" key="1">
    <source>
        <dbReference type="EMBL" id="QCD96214.1"/>
    </source>
</evidence>
<dbReference type="Proteomes" id="UP000501690">
    <property type="component" value="Linkage Group LG8"/>
</dbReference>
<proteinExistence type="predicted"/>
<name>A0A4D6M8R9_VIGUN</name>
<dbReference type="AlphaFoldDB" id="A0A4D6M8R9"/>
<dbReference type="Proteomes" id="UP000501690">
    <property type="component" value="Linkage Group LG6"/>
</dbReference>
<accession>A0A4D6M8R9</accession>
<reference evidence="1 3" key="1">
    <citation type="submission" date="2019-04" db="EMBL/GenBank/DDBJ databases">
        <title>An improved genome assembly and genetic linkage map for asparagus bean, Vigna unguiculata ssp. sesquipedialis.</title>
        <authorList>
            <person name="Xia Q."/>
            <person name="Zhang R."/>
            <person name="Dong Y."/>
        </authorList>
    </citation>
    <scope>NUCLEOTIDE SEQUENCE [LARGE SCALE GENOMIC DNA]</scope>
    <source>
        <tissue evidence="1">Leaf</tissue>
    </source>
</reference>
<gene>
    <name evidence="1" type="ORF">DEO72_LG6g916</name>
    <name evidence="2" type="ORF">DEO72_LG8g1691</name>
</gene>
<sequence length="126" mass="14102">MDLPETRKCKVNAHGDLVPNQCGEGSHDLQRLGNLHLQRRVTRSPARKAIARTVCWCWTGGVPKRCWVAIRVRSRDGVLSSHGGATRRVETVRSVETVRACLRRSLGFVGLGVCRVYLRQRLGTLD</sequence>
<evidence type="ECO:0000313" key="3">
    <source>
        <dbReference type="Proteomes" id="UP000501690"/>
    </source>
</evidence>
<dbReference type="EMBL" id="CP039350">
    <property type="protein sequence ID" value="QCD96214.1"/>
    <property type="molecule type" value="Genomic_DNA"/>
</dbReference>